<dbReference type="Pfam" id="PF03308">
    <property type="entry name" value="MeaB"/>
    <property type="match status" value="1"/>
</dbReference>
<dbReference type="Proteomes" id="UP001157017">
    <property type="component" value="Unassembled WGS sequence"/>
</dbReference>
<accession>A0ABQ6JE94</accession>
<dbReference type="SUPFAM" id="SSF52540">
    <property type="entry name" value="P-loop containing nucleoside triphosphate hydrolases"/>
    <property type="match status" value="1"/>
</dbReference>
<keyword evidence="1" id="KW-0808">Transferase</keyword>
<organism evidence="1 2">
    <name type="scientific">Angustibacter aerolatus</name>
    <dbReference type="NCBI Taxonomy" id="1162965"/>
    <lineage>
        <taxon>Bacteria</taxon>
        <taxon>Bacillati</taxon>
        <taxon>Actinomycetota</taxon>
        <taxon>Actinomycetes</taxon>
        <taxon>Kineosporiales</taxon>
        <taxon>Kineosporiaceae</taxon>
    </lineage>
</organism>
<protein>
    <submittedName>
        <fullName evidence="1">Nucleoside/nucleotide kinase family protein</fullName>
    </submittedName>
</protein>
<evidence type="ECO:0000313" key="2">
    <source>
        <dbReference type="Proteomes" id="UP001157017"/>
    </source>
</evidence>
<dbReference type="PANTHER" id="PTHR10285">
    <property type="entry name" value="URIDINE KINASE"/>
    <property type="match status" value="1"/>
</dbReference>
<dbReference type="NCBIfam" id="NF006743">
    <property type="entry name" value="PRK09270.1-2"/>
    <property type="match status" value="1"/>
</dbReference>
<dbReference type="GO" id="GO:0016301">
    <property type="term" value="F:kinase activity"/>
    <property type="evidence" value="ECO:0007669"/>
    <property type="project" value="UniProtKB-KW"/>
</dbReference>
<evidence type="ECO:0000313" key="1">
    <source>
        <dbReference type="EMBL" id="GMA86107.1"/>
    </source>
</evidence>
<keyword evidence="2" id="KW-1185">Reference proteome</keyword>
<sequence>MAPLDDLDDLDALVERATKAAAAATGVQRSVLGITGAPGSGKSTLTEALVSRLLADGVRVAPVGMDGFHLAQRELERLGRTARKGAADTFDVDGYVTLLARLRARADHPVYAPEFRRDLEEPVGSAVPVLPETDLVVTEGNYLLVDDGGWERVRPLLDECWFIAPDEDVRHERLAERHRRHGRTPDAAWERTMGSDETNALLSNSTQSRADLVLGAR</sequence>
<name>A0ABQ6JE94_9ACTN</name>
<dbReference type="EMBL" id="BSUZ01000001">
    <property type="protein sequence ID" value="GMA86107.1"/>
    <property type="molecule type" value="Genomic_DNA"/>
</dbReference>
<dbReference type="InterPro" id="IPR027417">
    <property type="entry name" value="P-loop_NTPase"/>
</dbReference>
<dbReference type="Gene3D" id="3.40.50.300">
    <property type="entry name" value="P-loop containing nucleotide triphosphate hydrolases"/>
    <property type="match status" value="1"/>
</dbReference>
<proteinExistence type="predicted"/>
<reference evidence="2" key="1">
    <citation type="journal article" date="2019" name="Int. J. Syst. Evol. Microbiol.">
        <title>The Global Catalogue of Microorganisms (GCM) 10K type strain sequencing project: providing services to taxonomists for standard genome sequencing and annotation.</title>
        <authorList>
            <consortium name="The Broad Institute Genomics Platform"/>
            <consortium name="The Broad Institute Genome Sequencing Center for Infectious Disease"/>
            <person name="Wu L."/>
            <person name="Ma J."/>
        </authorList>
    </citation>
    <scope>NUCLEOTIDE SEQUENCE [LARGE SCALE GENOMIC DNA]</scope>
    <source>
        <strain evidence="2">NBRC 108730</strain>
    </source>
</reference>
<comment type="caution">
    <text evidence="1">The sequence shown here is derived from an EMBL/GenBank/DDBJ whole genome shotgun (WGS) entry which is preliminary data.</text>
</comment>
<gene>
    <name evidence="1" type="ORF">GCM10025868_13570</name>
</gene>
<keyword evidence="1" id="KW-0418">Kinase</keyword>